<evidence type="ECO:0000256" key="5">
    <source>
        <dbReference type="SAM" id="Phobius"/>
    </source>
</evidence>
<evidence type="ECO:0000256" key="4">
    <source>
        <dbReference type="ARBA" id="ARBA00023136"/>
    </source>
</evidence>
<evidence type="ECO:0000313" key="7">
    <source>
        <dbReference type="EMBL" id="ESS69185.1"/>
    </source>
</evidence>
<gene>
    <name evidence="7" type="ORF">MGMO_138c00230</name>
</gene>
<dbReference type="EMBL" id="AYLO01000128">
    <property type="protein sequence ID" value="ESS69185.1"/>
    <property type="molecule type" value="Genomic_DNA"/>
</dbReference>
<keyword evidence="3 5" id="KW-1133">Transmembrane helix</keyword>
<dbReference type="Proteomes" id="UP000017842">
    <property type="component" value="Unassembled WGS sequence"/>
</dbReference>
<dbReference type="GO" id="GO:0016020">
    <property type="term" value="C:membrane"/>
    <property type="evidence" value="ECO:0007669"/>
    <property type="project" value="UniProtKB-SubCell"/>
</dbReference>
<feature type="transmembrane region" description="Helical" evidence="5">
    <location>
        <begin position="224"/>
        <end position="241"/>
    </location>
</feature>
<dbReference type="eggNOG" id="COG3307">
    <property type="taxonomic scope" value="Bacteria"/>
</dbReference>
<dbReference type="RefSeq" id="WP_023496083.1">
    <property type="nucleotide sequence ID" value="NZ_AYLO01000128.1"/>
</dbReference>
<reference evidence="7 8" key="1">
    <citation type="journal article" date="2013" name="Genome Announc.">
        <title>Draft Genome Sequence of the Methanotrophic Gammaproteobacterium Methyloglobulus morosus DSM 22980 Strain KoM1.</title>
        <authorList>
            <person name="Poehlein A."/>
            <person name="Deutzmann J.S."/>
            <person name="Daniel R."/>
            <person name="Simeonova D.D."/>
        </authorList>
    </citation>
    <scope>NUCLEOTIDE SEQUENCE [LARGE SCALE GENOMIC DNA]</scope>
    <source>
        <strain evidence="7 8">KoM1</strain>
    </source>
</reference>
<dbReference type="GO" id="GO:0016874">
    <property type="term" value="F:ligase activity"/>
    <property type="evidence" value="ECO:0007669"/>
    <property type="project" value="UniProtKB-KW"/>
</dbReference>
<evidence type="ECO:0000259" key="6">
    <source>
        <dbReference type="Pfam" id="PF04932"/>
    </source>
</evidence>
<proteinExistence type="predicted"/>
<feature type="transmembrane region" description="Helical" evidence="5">
    <location>
        <begin position="20"/>
        <end position="44"/>
    </location>
</feature>
<dbReference type="PANTHER" id="PTHR37422:SF13">
    <property type="entry name" value="LIPOPOLYSACCHARIDE BIOSYNTHESIS PROTEIN PA4999-RELATED"/>
    <property type="match status" value="1"/>
</dbReference>
<accession>V5B7F3</accession>
<comment type="subcellular location">
    <subcellularLocation>
        <location evidence="1">Membrane</location>
        <topology evidence="1">Multi-pass membrane protein</topology>
    </subcellularLocation>
</comment>
<feature type="transmembrane region" description="Helical" evidence="5">
    <location>
        <begin position="185"/>
        <end position="212"/>
    </location>
</feature>
<feature type="transmembrane region" description="Helical" evidence="5">
    <location>
        <begin position="121"/>
        <end position="143"/>
    </location>
</feature>
<dbReference type="InterPro" id="IPR051533">
    <property type="entry name" value="WaaL-like"/>
</dbReference>
<dbReference type="PANTHER" id="PTHR37422">
    <property type="entry name" value="TEICHURONIC ACID BIOSYNTHESIS PROTEIN TUAE"/>
    <property type="match status" value="1"/>
</dbReference>
<evidence type="ECO:0000256" key="1">
    <source>
        <dbReference type="ARBA" id="ARBA00004141"/>
    </source>
</evidence>
<dbReference type="OrthoDB" id="9795248at2"/>
<organism evidence="7 8">
    <name type="scientific">Methyloglobulus morosus KoM1</name>
    <dbReference type="NCBI Taxonomy" id="1116472"/>
    <lineage>
        <taxon>Bacteria</taxon>
        <taxon>Pseudomonadati</taxon>
        <taxon>Pseudomonadota</taxon>
        <taxon>Gammaproteobacteria</taxon>
        <taxon>Methylococcales</taxon>
        <taxon>Methylococcaceae</taxon>
        <taxon>Methyloglobulus</taxon>
    </lineage>
</organism>
<dbReference type="AlphaFoldDB" id="V5B7F3"/>
<sequence>MAIETFGKIQQAAIKAGGAFSALFIFAIYFSTSVSVIVSVILAVSWLLSAQFKGLPNTLKHYPVSAWSLALFVCFIIGASYGSAAPNEAFSLIKKYRELFFIPVLIAFLQIGQYRDWTWKVFILASVLTLLGSFLMGMGLLGADNQLDPSFKSRITHSIFIAFFAFFCLHKFYDAMRPNKLYLVLFSLCVVDLFFIVQGRTGQMITIALILLFALQRLSKKKRLFIVLVVALLLTLFVNFSDKASRIFEAVNDTQSYLDSETDQGGSSMGQRYSFWENSVKLIAEKPLLGYGTGSFNKEYQRIANGERILTRNPHNEFLMITIQLGLLGLLVYLGFLGSQYYYARTLPNPEKWLAQGLLLSLLITSFFNTPFLDHTEGHWFATMIALCFAASPNNSSRHA</sequence>
<feature type="transmembrane region" description="Helical" evidence="5">
    <location>
        <begin position="318"/>
        <end position="341"/>
    </location>
</feature>
<feature type="transmembrane region" description="Helical" evidence="5">
    <location>
        <begin position="353"/>
        <end position="372"/>
    </location>
</feature>
<dbReference type="STRING" id="1116472.MGMO_138c00230"/>
<evidence type="ECO:0000256" key="3">
    <source>
        <dbReference type="ARBA" id="ARBA00022989"/>
    </source>
</evidence>
<keyword evidence="4 5" id="KW-0472">Membrane</keyword>
<evidence type="ECO:0000256" key="2">
    <source>
        <dbReference type="ARBA" id="ARBA00022692"/>
    </source>
</evidence>
<dbReference type="Pfam" id="PF04932">
    <property type="entry name" value="Wzy_C"/>
    <property type="match status" value="1"/>
</dbReference>
<protein>
    <submittedName>
        <fullName evidence="7">Lipid A core-O-antigen ligase-like enyme</fullName>
    </submittedName>
</protein>
<feature type="transmembrane region" description="Helical" evidence="5">
    <location>
        <begin position="64"/>
        <end position="84"/>
    </location>
</feature>
<feature type="domain" description="O-antigen ligase-related" evidence="6">
    <location>
        <begin position="188"/>
        <end position="334"/>
    </location>
</feature>
<keyword evidence="2 5" id="KW-0812">Transmembrane</keyword>
<evidence type="ECO:0000313" key="8">
    <source>
        <dbReference type="Proteomes" id="UP000017842"/>
    </source>
</evidence>
<dbReference type="InterPro" id="IPR007016">
    <property type="entry name" value="O-antigen_ligase-rel_domated"/>
</dbReference>
<keyword evidence="8" id="KW-1185">Reference proteome</keyword>
<dbReference type="PATRIC" id="fig|1116472.3.peg.3450"/>
<keyword evidence="7" id="KW-0436">Ligase</keyword>
<name>V5B7F3_9GAMM</name>
<comment type="caution">
    <text evidence="7">The sequence shown here is derived from an EMBL/GenBank/DDBJ whole genome shotgun (WGS) entry which is preliminary data.</text>
</comment>
<feature type="transmembrane region" description="Helical" evidence="5">
    <location>
        <begin position="155"/>
        <end position="173"/>
    </location>
</feature>